<keyword evidence="4 5" id="KW-0408">Iron</keyword>
<feature type="region of interest" description="Disordered" evidence="7">
    <location>
        <begin position="263"/>
        <end position="290"/>
    </location>
</feature>
<gene>
    <name evidence="8" type="ORF">THASP1DRAFT_15254</name>
</gene>
<dbReference type="SUPFAM" id="SSF48264">
    <property type="entry name" value="Cytochrome P450"/>
    <property type="match status" value="1"/>
</dbReference>
<dbReference type="GO" id="GO:0004497">
    <property type="term" value="F:monooxygenase activity"/>
    <property type="evidence" value="ECO:0007669"/>
    <property type="project" value="UniProtKB-KW"/>
</dbReference>
<protein>
    <submittedName>
        <fullName evidence="8">Cytochrome P450</fullName>
    </submittedName>
</protein>
<comment type="cofactor">
    <cofactor evidence="1 5">
        <name>heme</name>
        <dbReference type="ChEBI" id="CHEBI:30413"/>
    </cofactor>
</comment>
<evidence type="ECO:0000256" key="4">
    <source>
        <dbReference type="ARBA" id="ARBA00023004"/>
    </source>
</evidence>
<evidence type="ECO:0000313" key="9">
    <source>
        <dbReference type="Proteomes" id="UP000271241"/>
    </source>
</evidence>
<evidence type="ECO:0000313" key="8">
    <source>
        <dbReference type="EMBL" id="RKP08723.1"/>
    </source>
</evidence>
<name>A0A4P9XRK5_9FUNG</name>
<dbReference type="InterPro" id="IPR002401">
    <property type="entry name" value="Cyt_P450_E_grp-I"/>
</dbReference>
<dbReference type="InterPro" id="IPR036396">
    <property type="entry name" value="Cyt_P450_sf"/>
</dbReference>
<proteinExistence type="inferred from homology"/>
<dbReference type="GO" id="GO:0020037">
    <property type="term" value="F:heme binding"/>
    <property type="evidence" value="ECO:0007669"/>
    <property type="project" value="InterPro"/>
</dbReference>
<evidence type="ECO:0000256" key="6">
    <source>
        <dbReference type="RuleBase" id="RU000461"/>
    </source>
</evidence>
<dbReference type="InterPro" id="IPR017972">
    <property type="entry name" value="Cyt_P450_CS"/>
</dbReference>
<sequence length="290" mass="32509">MSGFQNLFPVRSVGRLPLLLAATARKHHHILDSIILPEIARRRAAAEKDPKFIPPKDLLQLFCDSSTPEGIKEAPRDVISYIMFVTTVSTFDVALPATNFLYDIASHPKVREKIYQEQQQIIARHGTAFSKEALRDMTYLDACLRETLRLHADAVIVARTAMRDVTLSNGTCIPKGRFCFMHVRAFNRAPKFHKNADEYLPDRTADLPSQRAVTRSPGYVTFGLGRRACPGRFLAVDMLKSLAAWLLRNYDFTIEPGQHTADGTYGSSDHLSAPRPILFTPRDPKSVSST</sequence>
<evidence type="ECO:0000256" key="7">
    <source>
        <dbReference type="SAM" id="MobiDB-lite"/>
    </source>
</evidence>
<dbReference type="STRING" id="78915.A0A4P9XRK5"/>
<evidence type="ECO:0000256" key="5">
    <source>
        <dbReference type="PIRSR" id="PIRSR602401-1"/>
    </source>
</evidence>
<dbReference type="AlphaFoldDB" id="A0A4P9XRK5"/>
<dbReference type="GO" id="GO:0016705">
    <property type="term" value="F:oxidoreductase activity, acting on paired donors, with incorporation or reduction of molecular oxygen"/>
    <property type="evidence" value="ECO:0007669"/>
    <property type="project" value="InterPro"/>
</dbReference>
<dbReference type="EMBL" id="KZ992575">
    <property type="protein sequence ID" value="RKP08723.1"/>
    <property type="molecule type" value="Genomic_DNA"/>
</dbReference>
<accession>A0A4P9XRK5</accession>
<dbReference type="OrthoDB" id="1844152at2759"/>
<dbReference type="Gene3D" id="1.10.630.10">
    <property type="entry name" value="Cytochrome P450"/>
    <property type="match status" value="1"/>
</dbReference>
<keyword evidence="5 6" id="KW-0349">Heme</keyword>
<keyword evidence="6" id="KW-0560">Oxidoreductase</keyword>
<dbReference type="PRINTS" id="PR00463">
    <property type="entry name" value="EP450I"/>
</dbReference>
<keyword evidence="6" id="KW-0503">Monooxygenase</keyword>
<keyword evidence="9" id="KW-1185">Reference proteome</keyword>
<dbReference type="Pfam" id="PF00067">
    <property type="entry name" value="p450"/>
    <property type="match status" value="1"/>
</dbReference>
<reference evidence="9" key="1">
    <citation type="journal article" date="2018" name="Nat. Microbiol.">
        <title>Leveraging single-cell genomics to expand the fungal tree of life.</title>
        <authorList>
            <person name="Ahrendt S.R."/>
            <person name="Quandt C.A."/>
            <person name="Ciobanu D."/>
            <person name="Clum A."/>
            <person name="Salamov A."/>
            <person name="Andreopoulos B."/>
            <person name="Cheng J.F."/>
            <person name="Woyke T."/>
            <person name="Pelin A."/>
            <person name="Henrissat B."/>
            <person name="Reynolds N.K."/>
            <person name="Benny G.L."/>
            <person name="Smith M.E."/>
            <person name="James T.Y."/>
            <person name="Grigoriev I.V."/>
        </authorList>
    </citation>
    <scope>NUCLEOTIDE SEQUENCE [LARGE SCALE GENOMIC DNA]</scope>
    <source>
        <strain evidence="9">RSA 1356</strain>
    </source>
</reference>
<keyword evidence="3 5" id="KW-0479">Metal-binding</keyword>
<dbReference type="InterPro" id="IPR001128">
    <property type="entry name" value="Cyt_P450"/>
</dbReference>
<dbReference type="PRINTS" id="PR00385">
    <property type="entry name" value="P450"/>
</dbReference>
<evidence type="ECO:0000256" key="3">
    <source>
        <dbReference type="ARBA" id="ARBA00022723"/>
    </source>
</evidence>
<organism evidence="8 9">
    <name type="scientific">Thamnocephalis sphaerospora</name>
    <dbReference type="NCBI Taxonomy" id="78915"/>
    <lineage>
        <taxon>Eukaryota</taxon>
        <taxon>Fungi</taxon>
        <taxon>Fungi incertae sedis</taxon>
        <taxon>Zoopagomycota</taxon>
        <taxon>Zoopagomycotina</taxon>
        <taxon>Zoopagomycetes</taxon>
        <taxon>Zoopagales</taxon>
        <taxon>Sigmoideomycetaceae</taxon>
        <taxon>Thamnocephalis</taxon>
    </lineage>
</organism>
<dbReference type="GO" id="GO:0005506">
    <property type="term" value="F:iron ion binding"/>
    <property type="evidence" value="ECO:0007669"/>
    <property type="project" value="InterPro"/>
</dbReference>
<dbReference type="PROSITE" id="PS00086">
    <property type="entry name" value="CYTOCHROME_P450"/>
    <property type="match status" value="1"/>
</dbReference>
<feature type="binding site" description="axial binding residue" evidence="5">
    <location>
        <position position="229"/>
    </location>
    <ligand>
        <name>heme</name>
        <dbReference type="ChEBI" id="CHEBI:30413"/>
    </ligand>
    <ligandPart>
        <name>Fe</name>
        <dbReference type="ChEBI" id="CHEBI:18248"/>
    </ligandPart>
</feature>
<evidence type="ECO:0000256" key="2">
    <source>
        <dbReference type="ARBA" id="ARBA00010617"/>
    </source>
</evidence>
<dbReference type="PANTHER" id="PTHR46206:SF4">
    <property type="entry name" value="P450, PUTATIVE (EUROFUNG)-RELATED"/>
    <property type="match status" value="1"/>
</dbReference>
<evidence type="ECO:0000256" key="1">
    <source>
        <dbReference type="ARBA" id="ARBA00001971"/>
    </source>
</evidence>
<comment type="similarity">
    <text evidence="2 6">Belongs to the cytochrome P450 family.</text>
</comment>
<dbReference type="Proteomes" id="UP000271241">
    <property type="component" value="Unassembled WGS sequence"/>
</dbReference>
<dbReference type="PANTHER" id="PTHR46206">
    <property type="entry name" value="CYTOCHROME P450"/>
    <property type="match status" value="1"/>
</dbReference>